<dbReference type="OrthoDB" id="1495940at2"/>
<protein>
    <submittedName>
        <fullName evidence="2">J domain-containing protein</fullName>
    </submittedName>
</protein>
<evidence type="ECO:0000259" key="1">
    <source>
        <dbReference type="PROSITE" id="PS50076"/>
    </source>
</evidence>
<reference evidence="2 3" key="1">
    <citation type="submission" date="2018-08" db="EMBL/GenBank/DDBJ databases">
        <title>Fibrisoma montanum sp. nov., isolated from Danxia mountain soil.</title>
        <authorList>
            <person name="Huang Y."/>
        </authorList>
    </citation>
    <scope>NUCLEOTIDE SEQUENCE [LARGE SCALE GENOMIC DNA]</scope>
    <source>
        <strain evidence="2 3">HYT19</strain>
    </source>
</reference>
<dbReference type="PROSITE" id="PS50076">
    <property type="entry name" value="DNAJ_2"/>
    <property type="match status" value="1"/>
</dbReference>
<accession>A0A418M3P3</accession>
<organism evidence="2 3">
    <name type="scientific">Fibrisoma montanum</name>
    <dbReference type="NCBI Taxonomy" id="2305895"/>
    <lineage>
        <taxon>Bacteria</taxon>
        <taxon>Pseudomonadati</taxon>
        <taxon>Bacteroidota</taxon>
        <taxon>Cytophagia</taxon>
        <taxon>Cytophagales</taxon>
        <taxon>Spirosomataceae</taxon>
        <taxon>Fibrisoma</taxon>
    </lineage>
</organism>
<dbReference type="EMBL" id="QXED01000006">
    <property type="protein sequence ID" value="RIV20388.1"/>
    <property type="molecule type" value="Genomic_DNA"/>
</dbReference>
<dbReference type="AlphaFoldDB" id="A0A418M3P3"/>
<dbReference type="InterPro" id="IPR001623">
    <property type="entry name" value="DnaJ_domain"/>
</dbReference>
<sequence length="101" mass="11355">MQFTFGKYAYQPLCEVPASYLGLALETFTIPEPLQVAIRIELAERFGLSVHTSKHAKVEAEPKSEVKRIYRQLAVKYHPDKGGSHVAMQAVNEFYEALSAL</sequence>
<gene>
    <name evidence="2" type="ORF">DYU11_20265</name>
</gene>
<dbReference type="SUPFAM" id="SSF46565">
    <property type="entry name" value="Chaperone J-domain"/>
    <property type="match status" value="1"/>
</dbReference>
<name>A0A418M3P3_9BACT</name>
<dbReference type="Proteomes" id="UP000283523">
    <property type="component" value="Unassembled WGS sequence"/>
</dbReference>
<proteinExistence type="predicted"/>
<dbReference type="RefSeq" id="WP_119669555.1">
    <property type="nucleotide sequence ID" value="NZ_QXED01000006.1"/>
</dbReference>
<dbReference type="Gene3D" id="1.10.287.110">
    <property type="entry name" value="DnaJ domain"/>
    <property type="match status" value="1"/>
</dbReference>
<evidence type="ECO:0000313" key="2">
    <source>
        <dbReference type="EMBL" id="RIV20388.1"/>
    </source>
</evidence>
<feature type="domain" description="J" evidence="1">
    <location>
        <begin position="41"/>
        <end position="101"/>
    </location>
</feature>
<dbReference type="CDD" id="cd06257">
    <property type="entry name" value="DnaJ"/>
    <property type="match status" value="1"/>
</dbReference>
<dbReference type="InterPro" id="IPR036869">
    <property type="entry name" value="J_dom_sf"/>
</dbReference>
<keyword evidence="3" id="KW-1185">Reference proteome</keyword>
<comment type="caution">
    <text evidence="2">The sequence shown here is derived from an EMBL/GenBank/DDBJ whole genome shotgun (WGS) entry which is preliminary data.</text>
</comment>
<dbReference type="Pfam" id="PF00226">
    <property type="entry name" value="DnaJ"/>
    <property type="match status" value="1"/>
</dbReference>
<evidence type="ECO:0000313" key="3">
    <source>
        <dbReference type="Proteomes" id="UP000283523"/>
    </source>
</evidence>